<protein>
    <submittedName>
        <fullName evidence="3">SDR family oxidoreductase</fullName>
    </submittedName>
</protein>
<dbReference type="InterPro" id="IPR002347">
    <property type="entry name" value="SDR_fam"/>
</dbReference>
<dbReference type="PANTHER" id="PTHR24321">
    <property type="entry name" value="DEHYDROGENASES, SHORT CHAIN"/>
    <property type="match status" value="1"/>
</dbReference>
<proteinExistence type="inferred from homology"/>
<name>A0ABS9Y5B5_9ACTN</name>
<evidence type="ECO:0000256" key="2">
    <source>
        <dbReference type="ARBA" id="ARBA00023002"/>
    </source>
</evidence>
<dbReference type="RefSeq" id="WP_242765559.1">
    <property type="nucleotide sequence ID" value="NZ_JALDAY010000004.1"/>
</dbReference>
<dbReference type="InterPro" id="IPR036291">
    <property type="entry name" value="NAD(P)-bd_dom_sf"/>
</dbReference>
<dbReference type="PANTHER" id="PTHR24321:SF14">
    <property type="entry name" value="SHORT-CHAIN TYPE DEHYDROGENASE_REDUCTASE BLR2146-RELATED"/>
    <property type="match status" value="1"/>
</dbReference>
<dbReference type="Gene3D" id="3.40.50.720">
    <property type="entry name" value="NAD(P)-binding Rossmann-like Domain"/>
    <property type="match status" value="1"/>
</dbReference>
<dbReference type="InterPro" id="IPR020904">
    <property type="entry name" value="Sc_DH/Rdtase_CS"/>
</dbReference>
<dbReference type="CDD" id="cd05233">
    <property type="entry name" value="SDR_c"/>
    <property type="match status" value="1"/>
</dbReference>
<accession>A0ABS9Y5B5</accession>
<keyword evidence="4" id="KW-1185">Reference proteome</keyword>
<reference evidence="3" key="1">
    <citation type="submission" date="2022-03" db="EMBL/GenBank/DDBJ databases">
        <title>Streptomyces 7R015 and 7R016 isolated from Barleria lupulina in Thailand.</title>
        <authorList>
            <person name="Kanchanasin P."/>
            <person name="Phongsopitanun W."/>
            <person name="Tanasupawat S."/>
        </authorList>
    </citation>
    <scope>NUCLEOTIDE SEQUENCE</scope>
    <source>
        <strain evidence="3">7R015</strain>
    </source>
</reference>
<evidence type="ECO:0000313" key="3">
    <source>
        <dbReference type="EMBL" id="MCI3272403.1"/>
    </source>
</evidence>
<gene>
    <name evidence="3" type="ORF">MQP27_14910</name>
</gene>
<dbReference type="PRINTS" id="PR00081">
    <property type="entry name" value="GDHRDH"/>
</dbReference>
<comment type="similarity">
    <text evidence="1">Belongs to the short-chain dehydrogenases/reductases (SDR) family.</text>
</comment>
<organism evidence="3 4">
    <name type="scientific">Streptomyces cylindrosporus</name>
    <dbReference type="NCBI Taxonomy" id="2927583"/>
    <lineage>
        <taxon>Bacteria</taxon>
        <taxon>Bacillati</taxon>
        <taxon>Actinomycetota</taxon>
        <taxon>Actinomycetes</taxon>
        <taxon>Kitasatosporales</taxon>
        <taxon>Streptomycetaceae</taxon>
        <taxon>Streptomyces</taxon>
    </lineage>
</organism>
<dbReference type="PRINTS" id="PR00080">
    <property type="entry name" value="SDRFAMILY"/>
</dbReference>
<dbReference type="PROSITE" id="PS00061">
    <property type="entry name" value="ADH_SHORT"/>
    <property type="match status" value="1"/>
</dbReference>
<keyword evidence="2" id="KW-0560">Oxidoreductase</keyword>
<dbReference type="Pfam" id="PF13561">
    <property type="entry name" value="adh_short_C2"/>
    <property type="match status" value="1"/>
</dbReference>
<evidence type="ECO:0000256" key="1">
    <source>
        <dbReference type="ARBA" id="ARBA00006484"/>
    </source>
</evidence>
<dbReference type="EMBL" id="JALDAY010000004">
    <property type="protein sequence ID" value="MCI3272403.1"/>
    <property type="molecule type" value="Genomic_DNA"/>
</dbReference>
<evidence type="ECO:0000313" key="4">
    <source>
        <dbReference type="Proteomes" id="UP001165269"/>
    </source>
</evidence>
<dbReference type="SUPFAM" id="SSF51735">
    <property type="entry name" value="NAD(P)-binding Rossmann-fold domains"/>
    <property type="match status" value="1"/>
</dbReference>
<comment type="caution">
    <text evidence="3">The sequence shown here is derived from an EMBL/GenBank/DDBJ whole genome shotgun (WGS) entry which is preliminary data.</text>
</comment>
<sequence length="256" mass="26001">MRGLKGKRIVVAGGATGIGAAAVERLVEEGASVVVGDINVAGAEATAKRASEDGGVAVPVAFDLSDEGSIQALIDRAVSELGGVDGLFNVGADVSDANLGRDLDLLEMDLGVWERTLGVNLVGYALAAKAAIPHILAAGGGAIVNTSSGAGWSGARVRPAYSASKAGVNALTRHIATRWGKEGIRCNGLAPGLVMGETQIRQADKEMQAQAIAAALSPRLGRTSDVAGMAAFLFSDDGEWINGQVWSVCGGMHLRG</sequence>
<dbReference type="Proteomes" id="UP001165269">
    <property type="component" value="Unassembled WGS sequence"/>
</dbReference>